<feature type="region of interest" description="Disordered" evidence="1">
    <location>
        <begin position="1"/>
        <end position="30"/>
    </location>
</feature>
<protein>
    <submittedName>
        <fullName evidence="2">Uncharacterized protein</fullName>
    </submittedName>
</protein>
<evidence type="ECO:0000313" key="2">
    <source>
        <dbReference type="EMBL" id="KAG0453483.1"/>
    </source>
</evidence>
<feature type="compositionally biased region" description="Gly residues" evidence="1">
    <location>
        <begin position="1"/>
        <end position="12"/>
    </location>
</feature>
<reference evidence="2 3" key="1">
    <citation type="journal article" date="2020" name="Nat. Food">
        <title>A phased Vanilla planifolia genome enables genetic improvement of flavour and production.</title>
        <authorList>
            <person name="Hasing T."/>
            <person name="Tang H."/>
            <person name="Brym M."/>
            <person name="Khazi F."/>
            <person name="Huang T."/>
            <person name="Chambers A.H."/>
        </authorList>
    </citation>
    <scope>NUCLEOTIDE SEQUENCE [LARGE SCALE GENOMIC DNA]</scope>
    <source>
        <tissue evidence="2">Leaf</tissue>
    </source>
</reference>
<accession>A0A835PLF1</accession>
<organism evidence="2 3">
    <name type="scientific">Vanilla planifolia</name>
    <name type="common">Vanilla</name>
    <dbReference type="NCBI Taxonomy" id="51239"/>
    <lineage>
        <taxon>Eukaryota</taxon>
        <taxon>Viridiplantae</taxon>
        <taxon>Streptophyta</taxon>
        <taxon>Embryophyta</taxon>
        <taxon>Tracheophyta</taxon>
        <taxon>Spermatophyta</taxon>
        <taxon>Magnoliopsida</taxon>
        <taxon>Liliopsida</taxon>
        <taxon>Asparagales</taxon>
        <taxon>Orchidaceae</taxon>
        <taxon>Vanilloideae</taxon>
        <taxon>Vanilleae</taxon>
        <taxon>Vanilla</taxon>
    </lineage>
</organism>
<evidence type="ECO:0000256" key="1">
    <source>
        <dbReference type="SAM" id="MobiDB-lite"/>
    </source>
</evidence>
<dbReference type="Proteomes" id="UP000639772">
    <property type="component" value="Unassembled WGS sequence"/>
</dbReference>
<evidence type="ECO:0000313" key="3">
    <source>
        <dbReference type="Proteomes" id="UP000639772"/>
    </source>
</evidence>
<dbReference type="AlphaFoldDB" id="A0A835PLF1"/>
<gene>
    <name evidence="2" type="ORF">HPP92_024787</name>
</gene>
<comment type="caution">
    <text evidence="2">The sequence shown here is derived from an EMBL/GenBank/DDBJ whole genome shotgun (WGS) entry which is preliminary data.</text>
</comment>
<proteinExistence type="predicted"/>
<sequence length="125" mass="13721">MSMESIGGGGNSNGADEAEEKGQRLLSTKAPTNPWCSPLLTDLYQFTMAMHTGKRENIGIEQWAVDGHCHHLFVGGILGEVNLTFQDGFFDYLRAIDCSDVEVYSISEVPLCFLSSAYELKGQLL</sequence>
<name>A0A835PLF1_VANPL</name>
<dbReference type="EMBL" id="JADCNM010000014">
    <property type="protein sequence ID" value="KAG0453483.1"/>
    <property type="molecule type" value="Genomic_DNA"/>
</dbReference>